<evidence type="ECO:0008006" key="3">
    <source>
        <dbReference type="Google" id="ProtNLM"/>
    </source>
</evidence>
<dbReference type="Proteomes" id="UP000003781">
    <property type="component" value="Unassembled WGS sequence"/>
</dbReference>
<proteinExistence type="predicted"/>
<evidence type="ECO:0000313" key="2">
    <source>
        <dbReference type="Proteomes" id="UP000003781"/>
    </source>
</evidence>
<accession>A3IJ32</accession>
<dbReference type="EMBL" id="AAXW01000002">
    <property type="protein sequence ID" value="EAZ93814.1"/>
    <property type="molecule type" value="Genomic_DNA"/>
</dbReference>
<dbReference type="AlphaFoldDB" id="A3IJ32"/>
<name>A3IJ32_9CHRO</name>
<gene>
    <name evidence="1" type="ORF">CY0110_18502</name>
</gene>
<sequence length="93" mass="10585">MEKPIMTNLNQEEQEILTSYNNDEWSSVATPERIAELQSYAKATLNQKKIVTVQLSSFDLEVIQAQAKEKGISDQTLISDILHEYVTSNLVRN</sequence>
<organism evidence="1 2">
    <name type="scientific">Crocosphaera chwakensis CCY0110</name>
    <dbReference type="NCBI Taxonomy" id="391612"/>
    <lineage>
        <taxon>Bacteria</taxon>
        <taxon>Bacillati</taxon>
        <taxon>Cyanobacteriota</taxon>
        <taxon>Cyanophyceae</taxon>
        <taxon>Oscillatoriophycideae</taxon>
        <taxon>Chroococcales</taxon>
        <taxon>Aphanothecaceae</taxon>
        <taxon>Crocosphaera</taxon>
        <taxon>Crocosphaera chwakensis</taxon>
    </lineage>
</organism>
<keyword evidence="2" id="KW-1185">Reference proteome</keyword>
<comment type="caution">
    <text evidence="1">The sequence shown here is derived from an EMBL/GenBank/DDBJ whole genome shotgun (WGS) entry which is preliminary data.</text>
</comment>
<dbReference type="eggNOG" id="COG5304">
    <property type="taxonomic scope" value="Bacteria"/>
</dbReference>
<protein>
    <recommendedName>
        <fullName evidence="3">Antitoxin</fullName>
    </recommendedName>
</protein>
<reference evidence="1 2" key="1">
    <citation type="submission" date="2007-03" db="EMBL/GenBank/DDBJ databases">
        <authorList>
            <person name="Stal L."/>
            <person name="Ferriera S."/>
            <person name="Johnson J."/>
            <person name="Kravitz S."/>
            <person name="Beeson K."/>
            <person name="Sutton G."/>
            <person name="Rogers Y.-H."/>
            <person name="Friedman R."/>
            <person name="Frazier M."/>
            <person name="Venter J.C."/>
        </authorList>
    </citation>
    <scope>NUCLEOTIDE SEQUENCE [LARGE SCALE GENOMIC DNA]</scope>
    <source>
        <strain evidence="1 2">CCY0110</strain>
    </source>
</reference>
<evidence type="ECO:0000313" key="1">
    <source>
        <dbReference type="EMBL" id="EAZ93814.1"/>
    </source>
</evidence>